<dbReference type="SUPFAM" id="SSF140996">
    <property type="entry name" value="Hermes dimerisation domain"/>
    <property type="match status" value="1"/>
</dbReference>
<evidence type="ECO:0000256" key="7">
    <source>
        <dbReference type="SAM" id="Phobius"/>
    </source>
</evidence>
<comment type="subcellular location">
    <subcellularLocation>
        <location evidence="1">Nucleus</location>
    </subcellularLocation>
</comment>
<evidence type="ECO:0000313" key="9">
    <source>
        <dbReference type="Proteomes" id="UP001201812"/>
    </source>
</evidence>
<keyword evidence="9" id="KW-1185">Reference proteome</keyword>
<dbReference type="GO" id="GO:0008270">
    <property type="term" value="F:zinc ion binding"/>
    <property type="evidence" value="ECO:0007669"/>
    <property type="project" value="UniProtKB-KW"/>
</dbReference>
<keyword evidence="7" id="KW-0472">Membrane</keyword>
<comment type="caution">
    <text evidence="8">The sequence shown here is derived from an EMBL/GenBank/DDBJ whole genome shotgun (WGS) entry which is preliminary data.</text>
</comment>
<keyword evidence="7" id="KW-0812">Transmembrane</keyword>
<dbReference type="SUPFAM" id="SSF53098">
    <property type="entry name" value="Ribonuclease H-like"/>
    <property type="match status" value="1"/>
</dbReference>
<evidence type="ECO:0000256" key="2">
    <source>
        <dbReference type="ARBA" id="ARBA00022723"/>
    </source>
</evidence>
<keyword evidence="3" id="KW-0863">Zinc-finger</keyword>
<evidence type="ECO:0000256" key="1">
    <source>
        <dbReference type="ARBA" id="ARBA00004123"/>
    </source>
</evidence>
<reference evidence="8" key="1">
    <citation type="submission" date="2022-01" db="EMBL/GenBank/DDBJ databases">
        <title>Genome Sequence Resource for Two Populations of Ditylenchus destructor, the Migratory Endoparasitic Phytonematode.</title>
        <authorList>
            <person name="Zhang H."/>
            <person name="Lin R."/>
            <person name="Xie B."/>
        </authorList>
    </citation>
    <scope>NUCLEOTIDE SEQUENCE</scope>
    <source>
        <strain evidence="8">BazhouSP</strain>
    </source>
</reference>
<evidence type="ECO:0000256" key="5">
    <source>
        <dbReference type="ARBA" id="ARBA00023242"/>
    </source>
</evidence>
<keyword evidence="2" id="KW-0479">Metal-binding</keyword>
<protein>
    <submittedName>
        <fullName evidence="8">Zinc finger BED domain-containing protein 4</fullName>
    </submittedName>
</protein>
<feature type="transmembrane region" description="Helical" evidence="7">
    <location>
        <begin position="484"/>
        <end position="504"/>
    </location>
</feature>
<feature type="compositionally biased region" description="Polar residues" evidence="6">
    <location>
        <begin position="32"/>
        <end position="47"/>
    </location>
</feature>
<accession>A0AAD4R394</accession>
<dbReference type="PANTHER" id="PTHR46481:SF10">
    <property type="entry name" value="ZINC FINGER BED DOMAIN-CONTAINING PROTEIN 39"/>
    <property type="match status" value="1"/>
</dbReference>
<sequence>MHRNLYEQKLQAENEEKRKMEEKATSAKANFFETSQGSKRRSLSSPPKVTEEKRSIYLHYLVNPWSRDGEKSKILDRMIVEMIAVDIQPLSVVGNTGFRRLLNFLAPKYDLKSRYFYTETELQRSYQELKKKISVDLSSVEYLSLTIDGWSSKNAAHSLLGITARYIDQNIEPKVLVLAAASIKGRHTAKNMANILEEALLEFNIDHSRIHLVLRDAAAAMILTTEILELPSFDCFCHKLQLADSMERVTQWSVTQWSVSKGSLEKCENQLFCEGLKCYGFFWDTLYIVTKELEERRTTIASVIPIYLAIRNQLQKGIDASGAQNLRRVRECIKEKLESVMDGWQNNRNLIIATMLDPRYKRDFFPKADWDRYRCWLEEEVIKLQERPSPINSPIIERPCTEFSLILDDYLHEANAESIPVQDLLDTSETTKTKAMLAVTEYLGEERLPSASDPSNYWRSKKETTLAPLLPAVRKFHSAPVARMFAILNTALIFIIVAIGLPFWRVVYRAYDYMKDTE</sequence>
<keyword evidence="4" id="KW-0862">Zinc</keyword>
<dbReference type="InterPro" id="IPR012337">
    <property type="entry name" value="RNaseH-like_sf"/>
</dbReference>
<evidence type="ECO:0000256" key="6">
    <source>
        <dbReference type="SAM" id="MobiDB-lite"/>
    </source>
</evidence>
<keyword evidence="7" id="KW-1133">Transmembrane helix</keyword>
<feature type="compositionally biased region" description="Basic and acidic residues" evidence="6">
    <location>
        <begin position="1"/>
        <end position="25"/>
    </location>
</feature>
<dbReference type="Proteomes" id="UP001201812">
    <property type="component" value="Unassembled WGS sequence"/>
</dbReference>
<gene>
    <name evidence="8" type="ORF">DdX_12619</name>
</gene>
<organism evidence="8 9">
    <name type="scientific">Ditylenchus destructor</name>
    <dbReference type="NCBI Taxonomy" id="166010"/>
    <lineage>
        <taxon>Eukaryota</taxon>
        <taxon>Metazoa</taxon>
        <taxon>Ecdysozoa</taxon>
        <taxon>Nematoda</taxon>
        <taxon>Chromadorea</taxon>
        <taxon>Rhabditida</taxon>
        <taxon>Tylenchina</taxon>
        <taxon>Tylenchomorpha</taxon>
        <taxon>Sphaerularioidea</taxon>
        <taxon>Anguinidae</taxon>
        <taxon>Anguininae</taxon>
        <taxon>Ditylenchus</taxon>
    </lineage>
</organism>
<dbReference type="InterPro" id="IPR052035">
    <property type="entry name" value="ZnF_BED_domain_contain"/>
</dbReference>
<dbReference type="EMBL" id="JAKKPZ010000043">
    <property type="protein sequence ID" value="KAI1707030.1"/>
    <property type="molecule type" value="Genomic_DNA"/>
</dbReference>
<dbReference type="PANTHER" id="PTHR46481">
    <property type="entry name" value="ZINC FINGER BED DOMAIN-CONTAINING PROTEIN 4"/>
    <property type="match status" value="1"/>
</dbReference>
<feature type="region of interest" description="Disordered" evidence="6">
    <location>
        <begin position="1"/>
        <end position="48"/>
    </location>
</feature>
<evidence type="ECO:0000313" key="8">
    <source>
        <dbReference type="EMBL" id="KAI1707030.1"/>
    </source>
</evidence>
<dbReference type="AlphaFoldDB" id="A0AAD4R394"/>
<name>A0AAD4R394_9BILA</name>
<evidence type="ECO:0000256" key="4">
    <source>
        <dbReference type="ARBA" id="ARBA00022833"/>
    </source>
</evidence>
<evidence type="ECO:0000256" key="3">
    <source>
        <dbReference type="ARBA" id="ARBA00022771"/>
    </source>
</evidence>
<proteinExistence type="predicted"/>
<keyword evidence="5" id="KW-0539">Nucleus</keyword>
<dbReference type="GO" id="GO:0005634">
    <property type="term" value="C:nucleus"/>
    <property type="evidence" value="ECO:0007669"/>
    <property type="project" value="UniProtKB-SubCell"/>
</dbReference>